<dbReference type="InterPro" id="IPR029058">
    <property type="entry name" value="AB_hydrolase_fold"/>
</dbReference>
<feature type="domain" description="Peptidase S9 prolyl oligopeptidase catalytic" evidence="2">
    <location>
        <begin position="413"/>
        <end position="628"/>
    </location>
</feature>
<gene>
    <name evidence="3" type="ORF">E2553_26255</name>
</gene>
<dbReference type="Proteomes" id="UP000297385">
    <property type="component" value="Unassembled WGS sequence"/>
</dbReference>
<dbReference type="PANTHER" id="PTHR42776">
    <property type="entry name" value="SERINE PEPTIDASE S9 FAMILY MEMBER"/>
    <property type="match status" value="1"/>
</dbReference>
<reference evidence="3 4" key="1">
    <citation type="submission" date="2019-03" db="EMBL/GenBank/DDBJ databases">
        <title>Complete Genome Sequence of Paraburkholderia dipogonis ICMP 19430T, a Nitrogen-fixing Symbiont of the South African Invasive Legume Dipogon lignosus in New Zealand.</title>
        <authorList>
            <person name="De Meyer S.E."/>
        </authorList>
    </citation>
    <scope>NUCLEOTIDE SEQUENCE [LARGE SCALE GENOMIC DNA]</scope>
    <source>
        <strain evidence="3 4">ICMP 19430</strain>
    </source>
</reference>
<dbReference type="RefSeq" id="WP_134462152.1">
    <property type="nucleotide sequence ID" value="NZ_JBHMFL010000179.1"/>
</dbReference>
<dbReference type="AlphaFoldDB" id="A0A4Y8MSI1"/>
<sequence length="632" mass="70949">MSAVNDKEAADRTVKLYSVRDFFRRPEKHQFTISPDGRHLSFSTRHAGRQNIFVQEVGPDGSPLGDARALTNETERDVPGHAWKGNDRILFVKDFGGDENYHVLSVPIHGGEPVDLTPFEGVKASIVDDLRDDDRHILIQMNRRDPQVFDVFRVDVVTGAFTPIAENPGNIMGWMTDHAGSLRVATASDGVNTTLLYRDTETEPFRPILTTNFRETVSPLFFTFDDRRLYVLSNRGRDKTAIFEFDPQTAQEGELLFETEHVDVGGMTFSTHRRVLTAAWYVDDRLHRHFFDEWARSIHEDLARQLPGEEIAITSITRDESRAIVHASSDLSPGSIWTYDIASRHLSRLTELMPWLDAADMTRMESINFVARDGLRINGYLTLPAGIELGQKLERPLPLIVNPHGGPWARDSWGFNPEAQLLANRGYAVLQLNFRGSTGYGRAFWEASFGQWGKSMQDDIDDGIDWLVGQGLVDPARVGIYGASYGGYAVLAGVAFTPTRYAAAVDYVGVSNLFTLLESLPPYWKPMLDMMYEMIGNPQTEAGKQALHDASPLFFVDRIVTPLFVAQGANDPRVKQAESDQIVSALRERGIDVKYMLKDNEGHGFHNEENQFEFYEAMEAFLAQHLGGRSGA</sequence>
<evidence type="ECO:0000259" key="2">
    <source>
        <dbReference type="Pfam" id="PF00326"/>
    </source>
</evidence>
<protein>
    <submittedName>
        <fullName evidence="3">S9 family peptidase</fullName>
    </submittedName>
</protein>
<dbReference type="SUPFAM" id="SSF53474">
    <property type="entry name" value="alpha/beta-Hydrolases"/>
    <property type="match status" value="1"/>
</dbReference>
<dbReference type="Gene3D" id="3.40.50.1820">
    <property type="entry name" value="alpha/beta hydrolase"/>
    <property type="match status" value="1"/>
</dbReference>
<dbReference type="GeneID" id="97303390"/>
<dbReference type="InterPro" id="IPR001375">
    <property type="entry name" value="Peptidase_S9_cat"/>
</dbReference>
<dbReference type="PANTHER" id="PTHR42776:SF27">
    <property type="entry name" value="DIPEPTIDYL PEPTIDASE FAMILY MEMBER 6"/>
    <property type="match status" value="1"/>
</dbReference>
<organism evidence="3 4">
    <name type="scientific">Paraburkholderia dipogonis</name>
    <dbReference type="NCBI Taxonomy" id="1211383"/>
    <lineage>
        <taxon>Bacteria</taxon>
        <taxon>Pseudomonadati</taxon>
        <taxon>Pseudomonadota</taxon>
        <taxon>Betaproteobacteria</taxon>
        <taxon>Burkholderiales</taxon>
        <taxon>Burkholderiaceae</taxon>
        <taxon>Paraburkholderia</taxon>
    </lineage>
</organism>
<dbReference type="SUPFAM" id="SSF82171">
    <property type="entry name" value="DPP6 N-terminal domain-like"/>
    <property type="match status" value="1"/>
</dbReference>
<dbReference type="Pfam" id="PF00326">
    <property type="entry name" value="Peptidase_S9"/>
    <property type="match status" value="1"/>
</dbReference>
<dbReference type="GO" id="GO:0006508">
    <property type="term" value="P:proteolysis"/>
    <property type="evidence" value="ECO:0007669"/>
    <property type="project" value="InterPro"/>
</dbReference>
<evidence type="ECO:0000256" key="1">
    <source>
        <dbReference type="ARBA" id="ARBA00022801"/>
    </source>
</evidence>
<keyword evidence="1" id="KW-0378">Hydrolase</keyword>
<name>A0A4Y8MSI1_9BURK</name>
<dbReference type="Gene3D" id="2.120.10.30">
    <property type="entry name" value="TolB, C-terminal domain"/>
    <property type="match status" value="1"/>
</dbReference>
<dbReference type="InterPro" id="IPR011042">
    <property type="entry name" value="6-blade_b-propeller_TolB-like"/>
</dbReference>
<evidence type="ECO:0000313" key="3">
    <source>
        <dbReference type="EMBL" id="TFE40285.1"/>
    </source>
</evidence>
<comment type="caution">
    <text evidence="3">The sequence shown here is derived from an EMBL/GenBank/DDBJ whole genome shotgun (WGS) entry which is preliminary data.</text>
</comment>
<dbReference type="EMBL" id="SNVI01000002">
    <property type="protein sequence ID" value="TFE40285.1"/>
    <property type="molecule type" value="Genomic_DNA"/>
</dbReference>
<proteinExistence type="predicted"/>
<accession>A0A4Y8MSI1</accession>
<dbReference type="GO" id="GO:0004252">
    <property type="term" value="F:serine-type endopeptidase activity"/>
    <property type="evidence" value="ECO:0007669"/>
    <property type="project" value="TreeGrafter"/>
</dbReference>
<evidence type="ECO:0000313" key="4">
    <source>
        <dbReference type="Proteomes" id="UP000297385"/>
    </source>
</evidence>